<proteinExistence type="predicted"/>
<dbReference type="EMBL" id="KL198069">
    <property type="protein sequence ID" value="KDQ10243.1"/>
    <property type="molecule type" value="Genomic_DNA"/>
</dbReference>
<reference evidence="4" key="1">
    <citation type="journal article" date="2014" name="Proc. Natl. Acad. Sci. U.S.A.">
        <title>Extensive sampling of basidiomycete genomes demonstrates inadequacy of the white-rot/brown-rot paradigm for wood decay fungi.</title>
        <authorList>
            <person name="Riley R."/>
            <person name="Salamov A.A."/>
            <person name="Brown D.W."/>
            <person name="Nagy L.G."/>
            <person name="Floudas D."/>
            <person name="Held B.W."/>
            <person name="Levasseur A."/>
            <person name="Lombard V."/>
            <person name="Morin E."/>
            <person name="Otillar R."/>
            <person name="Lindquist E.A."/>
            <person name="Sun H."/>
            <person name="LaButti K.M."/>
            <person name="Schmutz J."/>
            <person name="Jabbour D."/>
            <person name="Luo H."/>
            <person name="Baker S.E."/>
            <person name="Pisabarro A.G."/>
            <person name="Walton J.D."/>
            <person name="Blanchette R.A."/>
            <person name="Henrissat B."/>
            <person name="Martin F."/>
            <person name="Cullen D."/>
            <person name="Hibbett D.S."/>
            <person name="Grigoriev I.V."/>
        </authorList>
    </citation>
    <scope>NUCLEOTIDE SEQUENCE [LARGE SCALE GENOMIC DNA]</scope>
    <source>
        <strain evidence="4">FD-172 SS1</strain>
    </source>
</reference>
<dbReference type="GO" id="GO:0016020">
    <property type="term" value="C:membrane"/>
    <property type="evidence" value="ECO:0007669"/>
    <property type="project" value="InterPro"/>
</dbReference>
<name>A0A067M399_BOTB1</name>
<dbReference type="Pfam" id="PF05439">
    <property type="entry name" value="JTB"/>
    <property type="match status" value="1"/>
</dbReference>
<feature type="transmembrane region" description="Helical" evidence="1">
    <location>
        <begin position="110"/>
        <end position="130"/>
    </location>
</feature>
<dbReference type="AlphaFoldDB" id="A0A067M399"/>
<keyword evidence="1" id="KW-0472">Membrane</keyword>
<keyword evidence="1" id="KW-1133">Transmembrane helix</keyword>
<accession>A0A067M399</accession>
<evidence type="ECO:0000256" key="1">
    <source>
        <dbReference type="SAM" id="Phobius"/>
    </source>
</evidence>
<gene>
    <name evidence="3" type="ORF">BOTBODRAFT_36355</name>
</gene>
<organism evidence="3 4">
    <name type="scientific">Botryobasidium botryosum (strain FD-172 SS1)</name>
    <dbReference type="NCBI Taxonomy" id="930990"/>
    <lineage>
        <taxon>Eukaryota</taxon>
        <taxon>Fungi</taxon>
        <taxon>Dikarya</taxon>
        <taxon>Basidiomycota</taxon>
        <taxon>Agaricomycotina</taxon>
        <taxon>Agaricomycetes</taxon>
        <taxon>Cantharellales</taxon>
        <taxon>Botryobasidiaceae</taxon>
        <taxon>Botryobasidium</taxon>
    </lineage>
</organism>
<dbReference type="Proteomes" id="UP000027195">
    <property type="component" value="Unassembled WGS sequence"/>
</dbReference>
<evidence type="ECO:0000256" key="2">
    <source>
        <dbReference type="SAM" id="SignalP"/>
    </source>
</evidence>
<keyword evidence="1" id="KW-0812">Transmembrane</keyword>
<evidence type="ECO:0000313" key="3">
    <source>
        <dbReference type="EMBL" id="KDQ10243.1"/>
    </source>
</evidence>
<sequence>MFLSSILLLPLLLSLSVLGETTAPGKWPPYQHQVQPDSVACRPFGECEPCPEAALHEPFCKPFGNRRLIHCLPYDSLPKSEDDAKKGPILGETPAWESCGRVIAVERADFWEFVMCNVIFAGISLFILFIRGQRLAMQQYRRLAARIGLGRGGAPESDGGWATS</sequence>
<dbReference type="HOGENOM" id="CLU_117948_0_0_1"/>
<dbReference type="InterPro" id="IPR008657">
    <property type="entry name" value="JTB"/>
</dbReference>
<protein>
    <submittedName>
        <fullName evidence="3">Uncharacterized protein</fullName>
    </submittedName>
</protein>
<evidence type="ECO:0000313" key="4">
    <source>
        <dbReference type="Proteomes" id="UP000027195"/>
    </source>
</evidence>
<dbReference type="OrthoDB" id="2525787at2759"/>
<feature type="chain" id="PRO_5001644326" evidence="2">
    <location>
        <begin position="20"/>
        <end position="164"/>
    </location>
</feature>
<dbReference type="InParanoid" id="A0A067M399"/>
<keyword evidence="2" id="KW-0732">Signal</keyword>
<feature type="signal peptide" evidence="2">
    <location>
        <begin position="1"/>
        <end position="19"/>
    </location>
</feature>
<keyword evidence="4" id="KW-1185">Reference proteome</keyword>